<evidence type="ECO:0000256" key="1">
    <source>
        <dbReference type="ARBA" id="ARBA00004651"/>
    </source>
</evidence>
<feature type="transmembrane region" description="Helical" evidence="5">
    <location>
        <begin position="111"/>
        <end position="134"/>
    </location>
</feature>
<dbReference type="RefSeq" id="WP_187247174.1">
    <property type="nucleotide sequence ID" value="NZ_BAAAOK010000040.1"/>
</dbReference>
<feature type="transmembrane region" description="Helical" evidence="5">
    <location>
        <begin position="178"/>
        <end position="199"/>
    </location>
</feature>
<keyword evidence="8" id="KW-1185">Reference proteome</keyword>
<gene>
    <name evidence="7" type="ORF">HKK74_32270</name>
</gene>
<dbReference type="Gene3D" id="1.20.1720.10">
    <property type="entry name" value="Multidrug resistance protein D"/>
    <property type="match status" value="1"/>
</dbReference>
<feature type="transmembrane region" description="Helical" evidence="5">
    <location>
        <begin position="279"/>
        <end position="305"/>
    </location>
</feature>
<dbReference type="Pfam" id="PF07690">
    <property type="entry name" value="MFS_1"/>
    <property type="match status" value="1"/>
</dbReference>
<protein>
    <submittedName>
        <fullName evidence="7">MFS transporter</fullName>
    </submittedName>
</protein>
<feature type="domain" description="Major facilitator superfamily (MFS) profile" evidence="6">
    <location>
        <begin position="20"/>
        <end position="478"/>
    </location>
</feature>
<feature type="transmembrane region" description="Helical" evidence="5">
    <location>
        <begin position="348"/>
        <end position="368"/>
    </location>
</feature>
<feature type="transmembrane region" description="Helical" evidence="5">
    <location>
        <begin position="237"/>
        <end position="258"/>
    </location>
</feature>
<accession>A0ABR7M003</accession>
<comment type="caution">
    <text evidence="7">The sequence shown here is derived from an EMBL/GenBank/DDBJ whole genome shotgun (WGS) entry which is preliminary data.</text>
</comment>
<feature type="transmembrane region" description="Helical" evidence="5">
    <location>
        <begin position="211"/>
        <end position="231"/>
    </location>
</feature>
<feature type="transmembrane region" description="Helical" evidence="5">
    <location>
        <begin position="146"/>
        <end position="166"/>
    </location>
</feature>
<proteinExistence type="predicted"/>
<keyword evidence="2 5" id="KW-0812">Transmembrane</keyword>
<evidence type="ECO:0000259" key="6">
    <source>
        <dbReference type="PROSITE" id="PS50850"/>
    </source>
</evidence>
<feature type="transmembrane region" description="Helical" evidence="5">
    <location>
        <begin position="317"/>
        <end position="336"/>
    </location>
</feature>
<dbReference type="PROSITE" id="PS50850">
    <property type="entry name" value="MFS"/>
    <property type="match status" value="1"/>
</dbReference>
<evidence type="ECO:0000256" key="5">
    <source>
        <dbReference type="SAM" id="Phobius"/>
    </source>
</evidence>
<feature type="transmembrane region" description="Helical" evidence="5">
    <location>
        <begin position="19"/>
        <end position="42"/>
    </location>
</feature>
<evidence type="ECO:0000256" key="4">
    <source>
        <dbReference type="ARBA" id="ARBA00023136"/>
    </source>
</evidence>
<feature type="transmembrane region" description="Helical" evidence="5">
    <location>
        <begin position="54"/>
        <end position="74"/>
    </location>
</feature>
<feature type="transmembrane region" description="Helical" evidence="5">
    <location>
        <begin position="452"/>
        <end position="474"/>
    </location>
</feature>
<dbReference type="InterPro" id="IPR036259">
    <property type="entry name" value="MFS_trans_sf"/>
</dbReference>
<name>A0ABR7M003_9ACTN</name>
<evidence type="ECO:0000256" key="2">
    <source>
        <dbReference type="ARBA" id="ARBA00022692"/>
    </source>
</evidence>
<evidence type="ECO:0000256" key="3">
    <source>
        <dbReference type="ARBA" id="ARBA00022989"/>
    </source>
</evidence>
<dbReference type="Proteomes" id="UP000805614">
    <property type="component" value="Unassembled WGS sequence"/>
</dbReference>
<evidence type="ECO:0000313" key="8">
    <source>
        <dbReference type="Proteomes" id="UP000805614"/>
    </source>
</evidence>
<dbReference type="InterPro" id="IPR011701">
    <property type="entry name" value="MFS"/>
</dbReference>
<feature type="transmembrane region" description="Helical" evidence="5">
    <location>
        <begin position="86"/>
        <end position="105"/>
    </location>
</feature>
<keyword evidence="3 5" id="KW-1133">Transmembrane helix</keyword>
<keyword evidence="4 5" id="KW-0472">Membrane</keyword>
<dbReference type="SUPFAM" id="SSF103473">
    <property type="entry name" value="MFS general substrate transporter"/>
    <property type="match status" value="1"/>
</dbReference>
<sequence length="491" mass="50750">MTSTTVTHQVGAAGKGRGLALVVILLAAFLDLIGVTILNVVLPAVQADLKASPAHLQWIQAGYTLAFALGMVSGAKLGDLLGHKRVFIVGIAGFAAASALCGLAGSPDLLVGARVLQGLFAAAMIPQVLSQIQVMYAPRERGGPMAAFAALSGLAATLGPIAGPALLEWDLWGAGWRLVFWVNVPLAVLAVVASLKLLPDSRANSAARLDLVGVALSAAGLLLVLYPLITAADRSGWPLWTWISLGAGLVVLAGFVFWERRVAAPLVQMSLFRFRSVNGGLLVQMLFFVPTMGFFMVFMLFLQLGLGMSPMRSGLTILPWSVAVPVFATLSAALLLPRIGRATVQIGLMVLALGFALVAIQTAGATPGTGWLDLVWGVLVGGAGMGMVVAPLLQLTLDDVPVADAGSGSALYNTVTQLAASVGVAVIGTFFFTRVQDIEQTPQALAKGFGDAQAASLWLGIALLAAAFAATFLLPRKPTASPDPATQSVGE</sequence>
<evidence type="ECO:0000313" key="7">
    <source>
        <dbReference type="EMBL" id="MBC6470129.1"/>
    </source>
</evidence>
<comment type="subcellular location">
    <subcellularLocation>
        <location evidence="1">Cell membrane</location>
        <topology evidence="1">Multi-pass membrane protein</topology>
    </subcellularLocation>
</comment>
<organism evidence="7 8">
    <name type="scientific">Actinomadura alba</name>
    <dbReference type="NCBI Taxonomy" id="406431"/>
    <lineage>
        <taxon>Bacteria</taxon>
        <taxon>Bacillati</taxon>
        <taxon>Actinomycetota</taxon>
        <taxon>Actinomycetes</taxon>
        <taxon>Streptosporangiales</taxon>
        <taxon>Thermomonosporaceae</taxon>
        <taxon>Actinomadura</taxon>
    </lineage>
</organism>
<dbReference type="PANTHER" id="PTHR42718:SF39">
    <property type="entry name" value="ACTINORHODIN TRANSPORTER-RELATED"/>
    <property type="match status" value="1"/>
</dbReference>
<feature type="transmembrane region" description="Helical" evidence="5">
    <location>
        <begin position="374"/>
        <end position="397"/>
    </location>
</feature>
<feature type="transmembrane region" description="Helical" evidence="5">
    <location>
        <begin position="409"/>
        <end position="432"/>
    </location>
</feature>
<dbReference type="PANTHER" id="PTHR42718">
    <property type="entry name" value="MAJOR FACILITATOR SUPERFAMILY MULTIDRUG TRANSPORTER MFSC"/>
    <property type="match status" value="1"/>
</dbReference>
<dbReference type="CDD" id="cd17321">
    <property type="entry name" value="MFS_MMR_MDR_like"/>
    <property type="match status" value="1"/>
</dbReference>
<dbReference type="EMBL" id="JABVEC010000036">
    <property type="protein sequence ID" value="MBC6470129.1"/>
    <property type="molecule type" value="Genomic_DNA"/>
</dbReference>
<reference evidence="7 8" key="1">
    <citation type="submission" date="2020-06" db="EMBL/GenBank/DDBJ databases">
        <title>Actinomadura xiongansis sp. nov., isolated from soil of Baiyangdian.</title>
        <authorList>
            <person name="Zhang X."/>
        </authorList>
    </citation>
    <scope>NUCLEOTIDE SEQUENCE [LARGE SCALE GENOMIC DNA]</scope>
    <source>
        <strain evidence="7 8">HBUM206468</strain>
    </source>
</reference>
<dbReference type="InterPro" id="IPR020846">
    <property type="entry name" value="MFS_dom"/>
</dbReference>
<dbReference type="Gene3D" id="1.20.1250.20">
    <property type="entry name" value="MFS general substrate transporter like domains"/>
    <property type="match status" value="1"/>
</dbReference>